<dbReference type="SMART" id="SM00342">
    <property type="entry name" value="HTH_ARAC"/>
    <property type="match status" value="1"/>
</dbReference>
<evidence type="ECO:0000313" key="5">
    <source>
        <dbReference type="Proteomes" id="UP001205560"/>
    </source>
</evidence>
<name>A0ABT2A5A5_9BURK</name>
<dbReference type="InterPro" id="IPR009057">
    <property type="entry name" value="Homeodomain-like_sf"/>
</dbReference>
<dbReference type="EMBL" id="JANUGX010000006">
    <property type="protein sequence ID" value="MCS0589020.1"/>
    <property type="molecule type" value="Genomic_DNA"/>
</dbReference>
<dbReference type="SUPFAM" id="SSF46689">
    <property type="entry name" value="Homeodomain-like"/>
    <property type="match status" value="1"/>
</dbReference>
<keyword evidence="2" id="KW-0804">Transcription</keyword>
<evidence type="ECO:0000313" key="4">
    <source>
        <dbReference type="EMBL" id="MCS0589020.1"/>
    </source>
</evidence>
<dbReference type="PROSITE" id="PS01124">
    <property type="entry name" value="HTH_ARAC_FAMILY_2"/>
    <property type="match status" value="1"/>
</dbReference>
<organism evidence="4 5">
    <name type="scientific">Massilia norwichensis</name>
    <dbReference type="NCBI Taxonomy" id="1442366"/>
    <lineage>
        <taxon>Bacteria</taxon>
        <taxon>Pseudomonadati</taxon>
        <taxon>Pseudomonadota</taxon>
        <taxon>Betaproteobacteria</taxon>
        <taxon>Burkholderiales</taxon>
        <taxon>Oxalobacteraceae</taxon>
        <taxon>Telluria group</taxon>
        <taxon>Massilia</taxon>
    </lineage>
</organism>
<dbReference type="Pfam" id="PF06719">
    <property type="entry name" value="AraC_N"/>
    <property type="match status" value="1"/>
</dbReference>
<proteinExistence type="predicted"/>
<dbReference type="Pfam" id="PF12833">
    <property type="entry name" value="HTH_18"/>
    <property type="match status" value="1"/>
</dbReference>
<protein>
    <submittedName>
        <fullName evidence="4">AraC family transcriptional regulator</fullName>
    </submittedName>
</protein>
<dbReference type="RefSeq" id="WP_258844786.1">
    <property type="nucleotide sequence ID" value="NZ_JANUGX010000006.1"/>
</dbReference>
<gene>
    <name evidence="4" type="ORF">NX782_07365</name>
</gene>
<evidence type="ECO:0000259" key="3">
    <source>
        <dbReference type="PROSITE" id="PS01124"/>
    </source>
</evidence>
<keyword evidence="1" id="KW-0805">Transcription regulation</keyword>
<accession>A0ABT2A5A5</accession>
<keyword evidence="5" id="KW-1185">Reference proteome</keyword>
<dbReference type="PANTHER" id="PTHR43436">
    <property type="entry name" value="ARAC-FAMILY TRANSCRIPTIONAL REGULATOR"/>
    <property type="match status" value="1"/>
</dbReference>
<dbReference type="PANTHER" id="PTHR43436:SF1">
    <property type="entry name" value="TRANSCRIPTIONAL REGULATORY PROTEIN"/>
    <property type="match status" value="1"/>
</dbReference>
<reference evidence="4 5" key="1">
    <citation type="submission" date="2022-08" db="EMBL/GenBank/DDBJ databases">
        <title>Reclassification of Massilia species as members of the genera Telluria, Duganella, Pseudoduganella, Mokoshia gen. nov. and Zemynaea gen. nov. using orthogonal and non-orthogonal genome-based approaches.</title>
        <authorList>
            <person name="Bowman J.P."/>
        </authorList>
    </citation>
    <scope>NUCLEOTIDE SEQUENCE [LARGE SCALE GENOMIC DNA]</scope>
    <source>
        <strain evidence="4 5">LMG 28164</strain>
    </source>
</reference>
<dbReference type="InterPro" id="IPR018060">
    <property type="entry name" value="HTH_AraC"/>
</dbReference>
<dbReference type="InterPro" id="IPR009594">
    <property type="entry name" value="Tscrpt_reg_HTH_AraC_N"/>
</dbReference>
<evidence type="ECO:0000256" key="1">
    <source>
        <dbReference type="ARBA" id="ARBA00023015"/>
    </source>
</evidence>
<feature type="domain" description="HTH araC/xylS-type" evidence="3">
    <location>
        <begin position="203"/>
        <end position="300"/>
    </location>
</feature>
<comment type="caution">
    <text evidence="4">The sequence shown here is derived from an EMBL/GenBank/DDBJ whole genome shotgun (WGS) entry which is preliminary data.</text>
</comment>
<sequence length="306" mass="32688">MNEQASLSTPVAPGIARLAGLLAAHTPGDGSFALPVPGLYAIRASRPSAELVHDLQKASLCIVAQGAKTVLLGSEAYDYDASRMLIFSVDLPVSAQVTQASPSSPYLCFRLDLDPQQVAALLMKVYPDGAPPVREGRAVYLAQAGEAIVDAAARLLALAADPTDASLLAPLAVEEILVRLLRSPVGGRVAQIGRVDSNLQRIARALAWMRDNYAQPMRVEDLAERASMSPSTLHQHFKSLTSMSPLQFQKVLRLQEARRLMAGGLAASTAGNRVGYVSASQFSREYARLFGKAPSRDVGTRKAMPQ</sequence>
<evidence type="ECO:0000256" key="2">
    <source>
        <dbReference type="ARBA" id="ARBA00023163"/>
    </source>
</evidence>
<dbReference type="Proteomes" id="UP001205560">
    <property type="component" value="Unassembled WGS sequence"/>
</dbReference>
<dbReference type="Gene3D" id="1.10.10.60">
    <property type="entry name" value="Homeodomain-like"/>
    <property type="match status" value="1"/>
</dbReference>